<organism evidence="2 3">
    <name type="scientific">Lacinutrix iliipiscaria</name>
    <dbReference type="NCBI Taxonomy" id="1230532"/>
    <lineage>
        <taxon>Bacteria</taxon>
        <taxon>Pseudomonadati</taxon>
        <taxon>Bacteroidota</taxon>
        <taxon>Flavobacteriia</taxon>
        <taxon>Flavobacteriales</taxon>
        <taxon>Flavobacteriaceae</taxon>
        <taxon>Lacinutrix</taxon>
    </lineage>
</organism>
<proteinExistence type="predicted"/>
<dbReference type="RefSeq" id="WP_379897805.1">
    <property type="nucleotide sequence ID" value="NZ_JBHUOV010000001.1"/>
</dbReference>
<dbReference type="PROSITE" id="PS51257">
    <property type="entry name" value="PROKAR_LIPOPROTEIN"/>
    <property type="match status" value="1"/>
</dbReference>
<feature type="chain" id="PRO_5046482136" description="Repeat protein (TIGR03806 family)" evidence="1">
    <location>
        <begin position="24"/>
        <end position="358"/>
    </location>
</feature>
<dbReference type="SUPFAM" id="SSF48695">
    <property type="entry name" value="Multiheme cytochromes"/>
    <property type="match status" value="1"/>
</dbReference>
<protein>
    <recommendedName>
        <fullName evidence="4">Repeat protein (TIGR03806 family)</fullName>
    </recommendedName>
</protein>
<dbReference type="InterPro" id="IPR036280">
    <property type="entry name" value="Multihaem_cyt_sf"/>
</dbReference>
<dbReference type="EMBL" id="JBHUOV010000001">
    <property type="protein sequence ID" value="MFD2822587.1"/>
    <property type="molecule type" value="Genomic_DNA"/>
</dbReference>
<evidence type="ECO:0000313" key="3">
    <source>
        <dbReference type="Proteomes" id="UP001597533"/>
    </source>
</evidence>
<gene>
    <name evidence="2" type="ORF">ACFS5M_02835</name>
</gene>
<evidence type="ECO:0000256" key="1">
    <source>
        <dbReference type="SAM" id="SignalP"/>
    </source>
</evidence>
<keyword evidence="1" id="KW-0732">Signal</keyword>
<reference evidence="3" key="1">
    <citation type="journal article" date="2019" name="Int. J. Syst. Evol. Microbiol.">
        <title>The Global Catalogue of Microorganisms (GCM) 10K type strain sequencing project: providing services to taxonomists for standard genome sequencing and annotation.</title>
        <authorList>
            <consortium name="The Broad Institute Genomics Platform"/>
            <consortium name="The Broad Institute Genome Sequencing Center for Infectious Disease"/>
            <person name="Wu L."/>
            <person name="Ma J."/>
        </authorList>
    </citation>
    <scope>NUCLEOTIDE SEQUENCE [LARGE SCALE GENOMIC DNA]</scope>
    <source>
        <strain evidence="3">KCTC 32141</strain>
    </source>
</reference>
<feature type="signal peptide" evidence="1">
    <location>
        <begin position="1"/>
        <end position="23"/>
    </location>
</feature>
<dbReference type="Proteomes" id="UP001597533">
    <property type="component" value="Unassembled WGS sequence"/>
</dbReference>
<keyword evidence="3" id="KW-1185">Reference proteome</keyword>
<sequence length="358" mass="41083">MMLVKQPSFIISLLFCFAMFSCASDDDYIPTSPVVFDITEVPYQTLSEYNFFDGELKELNPTYGVIPYDLNSALFTDYAKKKRFVWMPDNVSAQYVNDYSSLDFPIGTVLIKNFYYNNVQPSNTTRIIETRLMINKTEGWIFANYIWNEDQTEATFSLEGGLTDVEWIQNGETKNITYKIPPESECFTCHKIAAVPMPIGPKPQNLNKDYAFSDGVANQLHKLQEFGYLDGGIPNDINTTINWEDDSQPINLRMRSYVDVNCAHCHSEYAHCDYRPVRFAFNENDDEINLGVCVEPEEQFGGLTYIVSPGNIDRSMLYFRLSTTLAQRRMPLLGRTLAHEEAVVMVEEWINSLTTICR</sequence>
<comment type="caution">
    <text evidence="2">The sequence shown here is derived from an EMBL/GenBank/DDBJ whole genome shotgun (WGS) entry which is preliminary data.</text>
</comment>
<name>A0ABW5WIX8_9FLAO</name>
<evidence type="ECO:0000313" key="2">
    <source>
        <dbReference type="EMBL" id="MFD2822587.1"/>
    </source>
</evidence>
<accession>A0ABW5WIX8</accession>
<evidence type="ECO:0008006" key="4">
    <source>
        <dbReference type="Google" id="ProtNLM"/>
    </source>
</evidence>